<evidence type="ECO:0000313" key="1">
    <source>
        <dbReference type="EMBL" id="GAI13376.1"/>
    </source>
</evidence>
<proteinExistence type="predicted"/>
<name>X1M5L3_9ZZZZ</name>
<accession>X1M5L3</accession>
<comment type="caution">
    <text evidence="1">The sequence shown here is derived from an EMBL/GenBank/DDBJ whole genome shotgun (WGS) entry which is preliminary data.</text>
</comment>
<dbReference type="Gene3D" id="3.30.420.40">
    <property type="match status" value="1"/>
</dbReference>
<sequence>MARKIVTLEIDTNVIRLMETRGEKVTKWASLALEPTTAEEQEVVLDPLALSTAIKQLMASSGIEG</sequence>
<organism evidence="1">
    <name type="scientific">marine sediment metagenome</name>
    <dbReference type="NCBI Taxonomy" id="412755"/>
    <lineage>
        <taxon>unclassified sequences</taxon>
        <taxon>metagenomes</taxon>
        <taxon>ecological metagenomes</taxon>
    </lineage>
</organism>
<reference evidence="1" key="1">
    <citation type="journal article" date="2014" name="Front. Microbiol.">
        <title>High frequency of phylogenetically diverse reductive dehalogenase-homologous genes in deep subseafloor sedimentary metagenomes.</title>
        <authorList>
            <person name="Kawai M."/>
            <person name="Futagami T."/>
            <person name="Toyoda A."/>
            <person name="Takaki Y."/>
            <person name="Nishi S."/>
            <person name="Hori S."/>
            <person name="Arai W."/>
            <person name="Tsubouchi T."/>
            <person name="Morono Y."/>
            <person name="Uchiyama I."/>
            <person name="Ito T."/>
            <person name="Fujiyama A."/>
            <person name="Inagaki F."/>
            <person name="Takami H."/>
        </authorList>
    </citation>
    <scope>NUCLEOTIDE SEQUENCE</scope>
    <source>
        <strain evidence="1">Expedition CK06-06</strain>
    </source>
</reference>
<gene>
    <name evidence="1" type="ORF">S06H3_11088</name>
</gene>
<dbReference type="EMBL" id="BARV01005284">
    <property type="protein sequence ID" value="GAI13376.1"/>
    <property type="molecule type" value="Genomic_DNA"/>
</dbReference>
<feature type="non-terminal residue" evidence="1">
    <location>
        <position position="65"/>
    </location>
</feature>
<protein>
    <submittedName>
        <fullName evidence="1">Uncharacterized protein</fullName>
    </submittedName>
</protein>
<dbReference type="AlphaFoldDB" id="X1M5L3"/>